<sequence length="65" mass="7505">MLSTMEFDAIIRSPATKRAEGAQCRKHNLKREDNPHEAGSINHAAWDEGWVYYDRMAKQKDADRS</sequence>
<proteinExistence type="predicted"/>
<organism evidence="1">
    <name type="scientific">uncultured Caudovirales phage</name>
    <dbReference type="NCBI Taxonomy" id="2100421"/>
    <lineage>
        <taxon>Viruses</taxon>
        <taxon>Duplodnaviria</taxon>
        <taxon>Heunggongvirae</taxon>
        <taxon>Uroviricota</taxon>
        <taxon>Caudoviricetes</taxon>
        <taxon>Peduoviridae</taxon>
        <taxon>Maltschvirus</taxon>
        <taxon>Maltschvirus maltsch</taxon>
    </lineage>
</organism>
<dbReference type="EMBL" id="LR796280">
    <property type="protein sequence ID" value="CAB4134181.1"/>
    <property type="molecule type" value="Genomic_DNA"/>
</dbReference>
<accession>A0A6J5LJ47</accession>
<reference evidence="1" key="1">
    <citation type="submission" date="2020-04" db="EMBL/GenBank/DDBJ databases">
        <authorList>
            <person name="Chiriac C."/>
            <person name="Salcher M."/>
            <person name="Ghai R."/>
            <person name="Kavagutti S V."/>
        </authorList>
    </citation>
    <scope>NUCLEOTIDE SEQUENCE</scope>
</reference>
<evidence type="ECO:0000313" key="1">
    <source>
        <dbReference type="EMBL" id="CAB4134181.1"/>
    </source>
</evidence>
<gene>
    <name evidence="1" type="ORF">UFOVP266_28</name>
</gene>
<protein>
    <submittedName>
        <fullName evidence="1">Uncharacterized protein</fullName>
    </submittedName>
</protein>
<name>A0A6J5LJ47_9CAUD</name>